<dbReference type="Proteomes" id="UP000315082">
    <property type="component" value="Chromosome"/>
</dbReference>
<protein>
    <submittedName>
        <fullName evidence="2">Uncharacterized protein</fullName>
    </submittedName>
</protein>
<evidence type="ECO:0000313" key="2">
    <source>
        <dbReference type="EMBL" id="QDV71329.1"/>
    </source>
</evidence>
<gene>
    <name evidence="2" type="ORF">Poly24_50640</name>
</gene>
<name>A0A518K0K3_9BACT</name>
<dbReference type="EMBL" id="CP036348">
    <property type="protein sequence ID" value="QDV71329.1"/>
    <property type="molecule type" value="Genomic_DNA"/>
</dbReference>
<feature type="compositionally biased region" description="Polar residues" evidence="1">
    <location>
        <begin position="21"/>
        <end position="40"/>
    </location>
</feature>
<feature type="region of interest" description="Disordered" evidence="1">
    <location>
        <begin position="11"/>
        <end position="40"/>
    </location>
</feature>
<evidence type="ECO:0000256" key="1">
    <source>
        <dbReference type="SAM" id="MobiDB-lite"/>
    </source>
</evidence>
<organism evidence="2 3">
    <name type="scientific">Rosistilla carotiformis</name>
    <dbReference type="NCBI Taxonomy" id="2528017"/>
    <lineage>
        <taxon>Bacteria</taxon>
        <taxon>Pseudomonadati</taxon>
        <taxon>Planctomycetota</taxon>
        <taxon>Planctomycetia</taxon>
        <taxon>Pirellulales</taxon>
        <taxon>Pirellulaceae</taxon>
        <taxon>Rosistilla</taxon>
    </lineage>
</organism>
<reference evidence="2 3" key="1">
    <citation type="submission" date="2019-02" db="EMBL/GenBank/DDBJ databases">
        <title>Deep-cultivation of Planctomycetes and their phenomic and genomic characterization uncovers novel biology.</title>
        <authorList>
            <person name="Wiegand S."/>
            <person name="Jogler M."/>
            <person name="Boedeker C."/>
            <person name="Pinto D."/>
            <person name="Vollmers J."/>
            <person name="Rivas-Marin E."/>
            <person name="Kohn T."/>
            <person name="Peeters S.H."/>
            <person name="Heuer A."/>
            <person name="Rast P."/>
            <person name="Oberbeckmann S."/>
            <person name="Bunk B."/>
            <person name="Jeske O."/>
            <person name="Meyerdierks A."/>
            <person name="Storesund J.E."/>
            <person name="Kallscheuer N."/>
            <person name="Luecker S."/>
            <person name="Lage O.M."/>
            <person name="Pohl T."/>
            <person name="Merkel B.J."/>
            <person name="Hornburger P."/>
            <person name="Mueller R.-W."/>
            <person name="Bruemmer F."/>
            <person name="Labrenz M."/>
            <person name="Spormann A.M."/>
            <person name="Op den Camp H."/>
            <person name="Overmann J."/>
            <person name="Amann R."/>
            <person name="Jetten M.S.M."/>
            <person name="Mascher T."/>
            <person name="Medema M.H."/>
            <person name="Devos D.P."/>
            <person name="Kaster A.-K."/>
            <person name="Ovreas L."/>
            <person name="Rohde M."/>
            <person name="Galperin M.Y."/>
            <person name="Jogler C."/>
        </authorList>
    </citation>
    <scope>NUCLEOTIDE SEQUENCE [LARGE SCALE GENOMIC DNA]</scope>
    <source>
        <strain evidence="2 3">Poly24</strain>
    </source>
</reference>
<accession>A0A518K0K3</accession>
<evidence type="ECO:0000313" key="3">
    <source>
        <dbReference type="Proteomes" id="UP000315082"/>
    </source>
</evidence>
<sequence>MAVGTFGVRLGLEPGLGMAGRSSSNLPSPGQRPGNGNRSI</sequence>
<keyword evidence="3" id="KW-1185">Reference proteome</keyword>
<dbReference type="KEGG" id="rcf:Poly24_50640"/>
<proteinExistence type="predicted"/>
<dbReference type="AlphaFoldDB" id="A0A518K0K3"/>